<evidence type="ECO:0000256" key="3">
    <source>
        <dbReference type="ARBA" id="ARBA00022679"/>
    </source>
</evidence>
<proteinExistence type="inferred from homology"/>
<evidence type="ECO:0000259" key="4">
    <source>
        <dbReference type="Pfam" id="PF08241"/>
    </source>
</evidence>
<name>A0A9W8CTX9_9FUNG</name>
<dbReference type="GO" id="GO:0032259">
    <property type="term" value="P:methylation"/>
    <property type="evidence" value="ECO:0007669"/>
    <property type="project" value="UniProtKB-KW"/>
</dbReference>
<dbReference type="Proteomes" id="UP001149813">
    <property type="component" value="Unassembled WGS sequence"/>
</dbReference>
<dbReference type="PANTHER" id="PTHR44942:SF4">
    <property type="entry name" value="METHYLTRANSFERASE TYPE 11 DOMAIN-CONTAINING PROTEIN"/>
    <property type="match status" value="1"/>
</dbReference>
<dbReference type="EC" id="2.1.1.145" evidence="5"/>
<dbReference type="Pfam" id="PF08241">
    <property type="entry name" value="Methyltransf_11"/>
    <property type="match status" value="1"/>
</dbReference>
<evidence type="ECO:0000313" key="5">
    <source>
        <dbReference type="EMBL" id="KAJ1725484.1"/>
    </source>
</evidence>
<dbReference type="AlphaFoldDB" id="A0A9W8CTX9"/>
<dbReference type="InterPro" id="IPR013216">
    <property type="entry name" value="Methyltransf_11"/>
</dbReference>
<feature type="domain" description="Methyltransferase type 11" evidence="4">
    <location>
        <begin position="41"/>
        <end position="135"/>
    </location>
</feature>
<dbReference type="GO" id="GO:0046547">
    <property type="term" value="F:trans-aconitate 3-methyltransferase activity"/>
    <property type="evidence" value="ECO:0007669"/>
    <property type="project" value="UniProtKB-EC"/>
</dbReference>
<comment type="caution">
    <text evidence="5">The sequence shown here is derived from an EMBL/GenBank/DDBJ whole genome shotgun (WGS) entry which is preliminary data.</text>
</comment>
<comment type="similarity">
    <text evidence="1">Belongs to the methyltransferase superfamily.</text>
</comment>
<keyword evidence="2 5" id="KW-0489">Methyltransferase</keyword>
<protein>
    <submittedName>
        <fullName evidence="5">Trans-aconitate methyltransferase 1</fullName>
        <ecNumber evidence="5">2.1.1.145</ecNumber>
    </submittedName>
</protein>
<keyword evidence="3 5" id="KW-0808">Transferase</keyword>
<dbReference type="CDD" id="cd02440">
    <property type="entry name" value="AdoMet_MTases"/>
    <property type="match status" value="1"/>
</dbReference>
<dbReference type="InterPro" id="IPR029063">
    <property type="entry name" value="SAM-dependent_MTases_sf"/>
</dbReference>
<dbReference type="SUPFAM" id="SSF53335">
    <property type="entry name" value="S-adenosyl-L-methionine-dependent methyltransferases"/>
    <property type="match status" value="1"/>
</dbReference>
<dbReference type="Gene3D" id="3.40.50.150">
    <property type="entry name" value="Vaccinia Virus protein VP39"/>
    <property type="match status" value="1"/>
</dbReference>
<dbReference type="EMBL" id="JANBOJ010000004">
    <property type="protein sequence ID" value="KAJ1725484.1"/>
    <property type="molecule type" value="Genomic_DNA"/>
</dbReference>
<gene>
    <name evidence="5" type="primary">TMT1_2</name>
    <name evidence="5" type="ORF">LPJ53_000299</name>
</gene>
<evidence type="ECO:0000313" key="6">
    <source>
        <dbReference type="Proteomes" id="UP001149813"/>
    </source>
</evidence>
<dbReference type="PANTHER" id="PTHR44942">
    <property type="entry name" value="METHYLTRANSF_11 DOMAIN-CONTAINING PROTEIN"/>
    <property type="match status" value="1"/>
</dbReference>
<organism evidence="5 6">
    <name type="scientific">Coemansia erecta</name>
    <dbReference type="NCBI Taxonomy" id="147472"/>
    <lineage>
        <taxon>Eukaryota</taxon>
        <taxon>Fungi</taxon>
        <taxon>Fungi incertae sedis</taxon>
        <taxon>Zoopagomycota</taxon>
        <taxon>Kickxellomycotina</taxon>
        <taxon>Kickxellomycetes</taxon>
        <taxon>Kickxellales</taxon>
        <taxon>Kickxellaceae</taxon>
        <taxon>Coemansia</taxon>
    </lineage>
</organism>
<keyword evidence="6" id="KW-1185">Reference proteome</keyword>
<dbReference type="InterPro" id="IPR051052">
    <property type="entry name" value="Diverse_substrate_MTase"/>
</dbReference>
<evidence type="ECO:0000256" key="1">
    <source>
        <dbReference type="ARBA" id="ARBA00008361"/>
    </source>
</evidence>
<sequence length="292" mass="32529">MSAFASKGFNANAYLALRPTYNGHLLNWLFDYHYGQRTNAVDVACGPGTFTTDLASQFDSVIGIDPSPSMIESATEDAHARNINNVEYRLGCGEMLPAESNSADMLTVMQGAHWFRIGEFYDEAIRVLRPGGTLAMVGYDYPEIVNLQISANSRNLARNLATDKCLLEPYWDSGVRLIDGIYAPLLDAIAKDGRFSDIAYVGYPKSIGDTAAVSVLPESWIDSKTMLLDDFRSYLKTWSAYKAWKDVYPAEDDIIDSYFNEHQRTHGLQGSREVTVEWPHFAIIARKAPVGK</sequence>
<dbReference type="OrthoDB" id="10027013at2759"/>
<reference evidence="5" key="1">
    <citation type="submission" date="2022-07" db="EMBL/GenBank/DDBJ databases">
        <title>Phylogenomic reconstructions and comparative analyses of Kickxellomycotina fungi.</title>
        <authorList>
            <person name="Reynolds N.K."/>
            <person name="Stajich J.E."/>
            <person name="Barry K."/>
            <person name="Grigoriev I.V."/>
            <person name="Crous P."/>
            <person name="Smith M.E."/>
        </authorList>
    </citation>
    <scope>NUCLEOTIDE SEQUENCE</scope>
    <source>
        <strain evidence="5">NBRC 32514</strain>
    </source>
</reference>
<evidence type="ECO:0000256" key="2">
    <source>
        <dbReference type="ARBA" id="ARBA00022603"/>
    </source>
</evidence>
<accession>A0A9W8CTX9</accession>